<evidence type="ECO:0000313" key="3">
    <source>
        <dbReference type="Proteomes" id="UP000003416"/>
    </source>
</evidence>
<evidence type="ECO:0000256" key="1">
    <source>
        <dbReference type="SAM" id="Phobius"/>
    </source>
</evidence>
<dbReference type="Proteomes" id="UP000003416">
    <property type="component" value="Unassembled WGS sequence"/>
</dbReference>
<sequence length="72" mass="7504">MNEMRIIRQTFAILKQNPLLSTISILGTAFAITMIMVVEHGTLSGWLAGGLAADSADGSGGNMVSGMAGYED</sequence>
<dbReference type="EMBL" id="AFBN01000100">
    <property type="protein sequence ID" value="EGF51245.1"/>
    <property type="molecule type" value="Genomic_DNA"/>
</dbReference>
<keyword evidence="1" id="KW-0812">Transmembrane</keyword>
<gene>
    <name evidence="2" type="ORF">HMPREF9446_03626</name>
</gene>
<dbReference type="AlphaFoldDB" id="F3PXX8"/>
<keyword evidence="1" id="KW-1133">Transmembrane helix</keyword>
<reference evidence="2 3" key="1">
    <citation type="submission" date="2011-02" db="EMBL/GenBank/DDBJ databases">
        <authorList>
            <person name="Weinstock G."/>
            <person name="Sodergren E."/>
            <person name="Clifton S."/>
            <person name="Fulton L."/>
            <person name="Fulton B."/>
            <person name="Courtney L."/>
            <person name="Fronick C."/>
            <person name="Harrison M."/>
            <person name="Strong C."/>
            <person name="Farmer C."/>
            <person name="Delahaunty K."/>
            <person name="Markovic C."/>
            <person name="Hall O."/>
            <person name="Minx P."/>
            <person name="Tomlinson C."/>
            <person name="Mitreva M."/>
            <person name="Hou S."/>
            <person name="Chen J."/>
            <person name="Wollam A."/>
            <person name="Pepin K.H."/>
            <person name="Johnson M."/>
            <person name="Bhonagiri V."/>
            <person name="Zhang X."/>
            <person name="Suruliraj S."/>
            <person name="Warren W."/>
            <person name="Chinwalla A."/>
            <person name="Mardis E.R."/>
            <person name="Wilson R.K."/>
        </authorList>
    </citation>
    <scope>NUCLEOTIDE SEQUENCE [LARGE SCALE GENOMIC DNA]</scope>
    <source>
        <strain evidence="2 3">YIT 12057</strain>
    </source>
</reference>
<evidence type="ECO:0000313" key="2">
    <source>
        <dbReference type="EMBL" id="EGF51245.1"/>
    </source>
</evidence>
<comment type="caution">
    <text evidence="2">The sequence shown here is derived from an EMBL/GenBank/DDBJ whole genome shotgun (WGS) entry which is preliminary data.</text>
</comment>
<proteinExistence type="predicted"/>
<organism evidence="2 3">
    <name type="scientific">Bacteroides fluxus YIT 12057</name>
    <dbReference type="NCBI Taxonomy" id="763034"/>
    <lineage>
        <taxon>Bacteria</taxon>
        <taxon>Pseudomonadati</taxon>
        <taxon>Bacteroidota</taxon>
        <taxon>Bacteroidia</taxon>
        <taxon>Bacteroidales</taxon>
        <taxon>Bacteroidaceae</taxon>
        <taxon>Bacteroides</taxon>
    </lineage>
</organism>
<dbReference type="STRING" id="763034.HMPREF9446_03626"/>
<feature type="transmembrane region" description="Helical" evidence="1">
    <location>
        <begin position="20"/>
        <end position="38"/>
    </location>
</feature>
<protein>
    <submittedName>
        <fullName evidence="2">Uncharacterized protein</fullName>
    </submittedName>
</protein>
<dbReference type="HOGENOM" id="CLU_2713917_0_0_10"/>
<keyword evidence="3" id="KW-1185">Reference proteome</keyword>
<name>F3PXX8_9BACE</name>
<accession>F3PXX8</accession>
<keyword evidence="1" id="KW-0472">Membrane</keyword>